<organism evidence="1 2">
    <name type="scientific">Streptomyces actinomycinicus</name>
    <dbReference type="NCBI Taxonomy" id="1695166"/>
    <lineage>
        <taxon>Bacteria</taxon>
        <taxon>Bacillati</taxon>
        <taxon>Actinomycetota</taxon>
        <taxon>Actinomycetes</taxon>
        <taxon>Kitasatosporales</taxon>
        <taxon>Streptomycetaceae</taxon>
        <taxon>Streptomyces</taxon>
    </lineage>
</organism>
<evidence type="ECO:0000313" key="1">
    <source>
        <dbReference type="EMBL" id="MBL1084301.1"/>
    </source>
</evidence>
<name>A0A937ELH6_9ACTN</name>
<keyword evidence="2" id="KW-1185">Reference proteome</keyword>
<dbReference type="RefSeq" id="WP_201837569.1">
    <property type="nucleotide sequence ID" value="NZ_JAERRK010000009.1"/>
</dbReference>
<accession>A0A937ELH6</accession>
<dbReference type="Proteomes" id="UP000661858">
    <property type="component" value="Unassembled WGS sequence"/>
</dbReference>
<comment type="caution">
    <text evidence="1">The sequence shown here is derived from an EMBL/GenBank/DDBJ whole genome shotgun (WGS) entry which is preliminary data.</text>
</comment>
<reference evidence="1" key="1">
    <citation type="submission" date="2021-01" db="EMBL/GenBank/DDBJ databases">
        <title>WGS of actinomycetes isolated from Thailand.</title>
        <authorList>
            <person name="Thawai C."/>
        </authorList>
    </citation>
    <scope>NUCLEOTIDE SEQUENCE</scope>
    <source>
        <strain evidence="1">RCU-197</strain>
    </source>
</reference>
<evidence type="ECO:0008006" key="3">
    <source>
        <dbReference type="Google" id="ProtNLM"/>
    </source>
</evidence>
<dbReference type="AlphaFoldDB" id="A0A937ELH6"/>
<sequence length="732" mass="77422">MAGQDFGHHLGLPRALSGLPLTPLMREYDTLAAAQRTAGLRHVGEVLRAGPGGLRVLDGLYVPTGPRGRRRVDAVLLEVLAESSGPAVAPLAAQLATLHRADPQAPRRVVLYQLINLLQDHPVHRRAALAAESGIHPTEVAGLVAAARLRPRLDGRQRDAAESLADARAQGRLHRLCALLDRLPPNGGDPALAALRTDAAERLRATEDALRAAEEAEARDDRDEASAAYLRALCDAADDLRALDGLIRVHGRNSGLGAELHAYHVELSWEDRRDTPGEWQLLRLRRNEREEPSVRSVLGASTATAGTVRDTDAEPGATVRYAALPLRNGRVDGPPLVSRPLVVAPEVEDPVFRDGPGRIDCSWRRPAGATGVTVEHTGPDGRTARLAVGEHGFTATGLPAGEHGFRLVCHYATADGRTVSSPGVDATATVHLWPEPVGALTAGPAGEAVRFTWTGARDAEVRLVKWPDGAPAAGTELRTDDLPPALDWPETAGALRPPPGTYTEVAAVAVRGARALAGPAVGVEAVRPVPGLAAHRLPGGEARIVLDWPGDAPLLVVGWQPVGSADGRERTVTAHAYRRGGLQLPVGRGAVRVRAVSVPRVPGAVVVVPDTAEVLVPPDAAVSYQLVRVPRRLFGRQRTTLLRVTLSAPGGLAQAPEFVCVARSGTLLPRNASDGTTVLRISGPELTRLGSLEKELPATPCAAPYFLRGFLLGEHAASVRLEEPPLASLVVR</sequence>
<evidence type="ECO:0000313" key="2">
    <source>
        <dbReference type="Proteomes" id="UP000661858"/>
    </source>
</evidence>
<dbReference type="EMBL" id="JAERRK010000009">
    <property type="protein sequence ID" value="MBL1084301.1"/>
    <property type="molecule type" value="Genomic_DNA"/>
</dbReference>
<proteinExistence type="predicted"/>
<protein>
    <recommendedName>
        <fullName evidence="3">LigA protein</fullName>
    </recommendedName>
</protein>
<gene>
    <name evidence="1" type="ORF">JK359_20405</name>
</gene>